<dbReference type="EMBL" id="CAKKNT010000011">
    <property type="protein sequence ID" value="CAH0418597.1"/>
    <property type="molecule type" value="Genomic_DNA"/>
</dbReference>
<organism evidence="1 2">
    <name type="scientific">Periweissella ghanensis</name>
    <dbReference type="NCBI Taxonomy" id="467997"/>
    <lineage>
        <taxon>Bacteria</taxon>
        <taxon>Bacillati</taxon>
        <taxon>Bacillota</taxon>
        <taxon>Bacilli</taxon>
        <taxon>Lactobacillales</taxon>
        <taxon>Lactobacillaceae</taxon>
        <taxon>Periweissella</taxon>
    </lineage>
</organism>
<comment type="caution">
    <text evidence="1">The sequence shown here is derived from an EMBL/GenBank/DDBJ whole genome shotgun (WGS) entry which is preliminary data.</text>
</comment>
<keyword evidence="2" id="KW-1185">Reference proteome</keyword>
<reference evidence="1 2" key="1">
    <citation type="submission" date="2021-11" db="EMBL/GenBank/DDBJ databases">
        <authorList>
            <person name="Depoorter E."/>
        </authorList>
    </citation>
    <scope>NUCLEOTIDE SEQUENCE [LARGE SCALE GENOMIC DNA]</scope>
    <source>
        <strain evidence="1 2">LMG 24286</strain>
    </source>
</reference>
<proteinExistence type="predicted"/>
<dbReference type="RefSeq" id="WP_230098682.1">
    <property type="nucleotide sequence ID" value="NZ_CAKKNT010000011.1"/>
</dbReference>
<accession>A0ABM8ZAT5</accession>
<name>A0ABM8ZAT5_9LACO</name>
<evidence type="ECO:0000313" key="2">
    <source>
        <dbReference type="Proteomes" id="UP000789719"/>
    </source>
</evidence>
<evidence type="ECO:0000313" key="1">
    <source>
        <dbReference type="EMBL" id="CAH0418597.1"/>
    </source>
</evidence>
<dbReference type="Proteomes" id="UP000789719">
    <property type="component" value="Unassembled WGS sequence"/>
</dbReference>
<dbReference type="Gene3D" id="2.10.270.10">
    <property type="entry name" value="Cholin Binding"/>
    <property type="match status" value="1"/>
</dbReference>
<protein>
    <submittedName>
        <fullName evidence="1">Uncharacterized protein</fullName>
    </submittedName>
</protein>
<dbReference type="SUPFAM" id="SSF69360">
    <property type="entry name" value="Cell wall binding repeat"/>
    <property type="match status" value="1"/>
</dbReference>
<gene>
    <name evidence="1" type="ORF">WGH24286_01018</name>
</gene>
<sequence>MKSLKKVFAILIGLAVVTLFVGVSVQNTNASVVNRHTVTKVVKTPATPQIITKKIQGTWYFFDNHGRQHKVIITGNTFQLDNTKATVNQNGFMYYAADGIYQLGYSYSDNGYAFKTKVQKINGRVVNTLQMLSANFSGTNVLTQGRAYHFGAQAFF</sequence>